<comment type="catalytic activity">
    <reaction evidence="6 7">
        <text>carbamoyl phosphate + L-aspartate = N-carbamoyl-L-aspartate + phosphate + H(+)</text>
        <dbReference type="Rhea" id="RHEA:20013"/>
        <dbReference type="ChEBI" id="CHEBI:15378"/>
        <dbReference type="ChEBI" id="CHEBI:29991"/>
        <dbReference type="ChEBI" id="CHEBI:32814"/>
        <dbReference type="ChEBI" id="CHEBI:43474"/>
        <dbReference type="ChEBI" id="CHEBI:58228"/>
        <dbReference type="EC" id="2.1.3.2"/>
    </reaction>
</comment>
<dbReference type="GO" id="GO:0044205">
    <property type="term" value="P:'de novo' UMP biosynthetic process"/>
    <property type="evidence" value="ECO:0007669"/>
    <property type="project" value="UniProtKB-UniRule"/>
</dbReference>
<feature type="domain" description="Aspartate/ornithine carbamoyltransferase Asp/Orn-binding" evidence="9">
    <location>
        <begin position="216"/>
        <end position="369"/>
    </location>
</feature>
<feature type="binding site" evidence="7">
    <location>
        <position position="197"/>
    </location>
    <ligand>
        <name>carbamoyl phosphate</name>
        <dbReference type="ChEBI" id="CHEBI:58228"/>
    </ligand>
</feature>
<feature type="binding site" evidence="7">
    <location>
        <position position="332"/>
    </location>
    <ligand>
        <name>carbamoyl phosphate</name>
        <dbReference type="ChEBI" id="CHEBI:58228"/>
    </ligand>
</feature>
<dbReference type="EC" id="2.1.3.2" evidence="7"/>
<feature type="domain" description="Aspartate/ornithine carbamoyltransferase carbamoyl-P binding" evidence="10">
    <location>
        <begin position="66"/>
        <end position="210"/>
    </location>
</feature>
<dbReference type="FunFam" id="3.40.50.1370:FF:000012">
    <property type="entry name" value="Aspartate carbamoyltransferase"/>
    <property type="match status" value="1"/>
</dbReference>
<evidence type="ECO:0000256" key="6">
    <source>
        <dbReference type="ARBA" id="ARBA00048859"/>
    </source>
</evidence>
<dbReference type="PRINTS" id="PR00101">
    <property type="entry name" value="ATCASE"/>
</dbReference>
<dbReference type="SUPFAM" id="SSF53671">
    <property type="entry name" value="Aspartate/ornithine carbamoyltransferase"/>
    <property type="match status" value="1"/>
</dbReference>
<dbReference type="HAMAP" id="MF_00001">
    <property type="entry name" value="Asp_carb_tr"/>
    <property type="match status" value="1"/>
</dbReference>
<dbReference type="Gene3D" id="3.40.50.1370">
    <property type="entry name" value="Aspartate/ornithine carbamoyltransferase"/>
    <property type="match status" value="2"/>
</dbReference>
<name>A0A6J4M7M7_9ACTN</name>
<dbReference type="FunFam" id="3.40.50.1370:FF:000007">
    <property type="entry name" value="Aspartate carbamoyltransferase"/>
    <property type="match status" value="1"/>
</dbReference>
<dbReference type="GO" id="GO:0006207">
    <property type="term" value="P:'de novo' pyrimidine nucleobase biosynthetic process"/>
    <property type="evidence" value="ECO:0007669"/>
    <property type="project" value="InterPro"/>
</dbReference>
<feature type="binding site" evidence="7">
    <location>
        <position position="169"/>
    </location>
    <ligand>
        <name>carbamoyl phosphate</name>
        <dbReference type="ChEBI" id="CHEBI:58228"/>
    </ligand>
</feature>
<organism evidence="11">
    <name type="scientific">uncultured Frankineae bacterium</name>
    <dbReference type="NCBI Taxonomy" id="437475"/>
    <lineage>
        <taxon>Bacteria</taxon>
        <taxon>Bacillati</taxon>
        <taxon>Actinomycetota</taxon>
        <taxon>Actinomycetes</taxon>
        <taxon>Frankiales</taxon>
        <taxon>environmental samples</taxon>
    </lineage>
</organism>
<feature type="region of interest" description="Disordered" evidence="8">
    <location>
        <begin position="1"/>
        <end position="66"/>
    </location>
</feature>
<dbReference type="GO" id="GO:0016597">
    <property type="term" value="F:amino acid binding"/>
    <property type="evidence" value="ECO:0007669"/>
    <property type="project" value="InterPro"/>
</dbReference>
<proteinExistence type="inferred from homology"/>
<accession>A0A6J4M7M7</accession>
<evidence type="ECO:0000256" key="2">
    <source>
        <dbReference type="ARBA" id="ARBA00008896"/>
    </source>
</evidence>
<comment type="pathway">
    <text evidence="1 7">Pyrimidine metabolism; UMP biosynthesis via de novo pathway; (S)-dihydroorotate from bicarbonate: step 2/3.</text>
</comment>
<feature type="binding site" evidence="7">
    <location>
        <position position="331"/>
    </location>
    <ligand>
        <name>carbamoyl phosphate</name>
        <dbReference type="ChEBI" id="CHEBI:58228"/>
    </ligand>
</feature>
<evidence type="ECO:0000256" key="5">
    <source>
        <dbReference type="ARBA" id="ARBA00043884"/>
    </source>
</evidence>
<sequence length="390" mass="40819">MRTATRGPATPPAATRSPSGGDPAAAGTATPGTAAPDTPAQDTATRDTASAGAGNADGTDPRPMGRHLLSAADLSLDEATLVLDTAEELARVSQAATVKKLPTLRGRTVVNLFFEDSTRTRTSFELAAKRLSADVINFSAKGSSVSKGETLKDTALTLEAMGSDAVVCRHSWSGAPANLARWVRGSVVNAGDGTHEHPTQALLDAYTMRQRLGRVEGLKVTIVGDVLHSRVARSNVLLLHTLGADVTLVAPPTLLPVGVGAWPAAVSYDLDAVLPTSDVVMMLRVQRERMGPAGERGTAYFPSAREYARRYGLDVRRAQALPDRAVVMHPGPMVRGMEISPEVADGVRSTIQEQVANGVSVRMAVLYLLLGGAQPAIGSVPSEPGRRGLS</sequence>
<dbReference type="InterPro" id="IPR036901">
    <property type="entry name" value="Asp/Orn_carbamoylTrfase_sf"/>
</dbReference>
<dbReference type="NCBIfam" id="NF002032">
    <property type="entry name" value="PRK00856.1"/>
    <property type="match status" value="1"/>
</dbReference>
<evidence type="ECO:0000256" key="7">
    <source>
        <dbReference type="HAMAP-Rule" id="MF_00001"/>
    </source>
</evidence>
<comment type="similarity">
    <text evidence="2 7">Belongs to the aspartate/ornithine carbamoyltransferase superfamily. ATCase family.</text>
</comment>
<reference evidence="11" key="1">
    <citation type="submission" date="2020-02" db="EMBL/GenBank/DDBJ databases">
        <authorList>
            <person name="Meier V. D."/>
        </authorList>
    </citation>
    <scope>NUCLEOTIDE SEQUENCE</scope>
    <source>
        <strain evidence="11">AVDCRST_MAG07</strain>
    </source>
</reference>
<dbReference type="GO" id="GO:0005829">
    <property type="term" value="C:cytosol"/>
    <property type="evidence" value="ECO:0007669"/>
    <property type="project" value="TreeGrafter"/>
</dbReference>
<feature type="binding site" evidence="7">
    <location>
        <position position="119"/>
    </location>
    <ligand>
        <name>carbamoyl phosphate</name>
        <dbReference type="ChEBI" id="CHEBI:58228"/>
    </ligand>
</feature>
<dbReference type="PANTHER" id="PTHR45753:SF6">
    <property type="entry name" value="ASPARTATE CARBAMOYLTRANSFERASE"/>
    <property type="match status" value="1"/>
</dbReference>
<feature type="binding site" evidence="7">
    <location>
        <position position="200"/>
    </location>
    <ligand>
        <name>carbamoyl phosphate</name>
        <dbReference type="ChEBI" id="CHEBI:58228"/>
    </ligand>
</feature>
<evidence type="ECO:0000256" key="3">
    <source>
        <dbReference type="ARBA" id="ARBA00022679"/>
    </source>
</evidence>
<evidence type="ECO:0000313" key="11">
    <source>
        <dbReference type="EMBL" id="CAA9348040.1"/>
    </source>
</evidence>
<protein>
    <recommendedName>
        <fullName evidence="7">Aspartate carbamoyltransferase</fullName>
        <ecNumber evidence="7">2.1.3.2</ecNumber>
    </recommendedName>
    <alternativeName>
        <fullName evidence="7">Aspartate transcarbamylase</fullName>
        <shortName evidence="7">ATCase</shortName>
    </alternativeName>
</protein>
<gene>
    <name evidence="7" type="primary">pyrB</name>
    <name evidence="11" type="ORF">AVDCRST_MAG07-2815</name>
</gene>
<comment type="subunit">
    <text evidence="7">Heterododecamer (2C3:3R2) of six catalytic PyrB chains organized as two trimers (C3), and six regulatory PyrI chains organized as three dimers (R2).</text>
</comment>
<dbReference type="AlphaFoldDB" id="A0A6J4M7M7"/>
<dbReference type="EMBL" id="CADCUB010000132">
    <property type="protein sequence ID" value="CAA9348040.1"/>
    <property type="molecule type" value="Genomic_DNA"/>
</dbReference>
<feature type="binding site" evidence="7">
    <location>
        <position position="147"/>
    </location>
    <ligand>
        <name>L-aspartate</name>
        <dbReference type="ChEBI" id="CHEBI:29991"/>
    </ligand>
</feature>
<keyword evidence="3 7" id="KW-0808">Transferase</keyword>
<dbReference type="PANTHER" id="PTHR45753">
    <property type="entry name" value="ORNITHINE CARBAMOYLTRANSFERASE, MITOCHONDRIAL"/>
    <property type="match status" value="1"/>
</dbReference>
<dbReference type="Pfam" id="PF02729">
    <property type="entry name" value="OTCace_N"/>
    <property type="match status" value="1"/>
</dbReference>
<keyword evidence="4 7" id="KW-0665">Pyrimidine biosynthesis</keyword>
<feature type="binding site" evidence="7">
    <location>
        <position position="230"/>
    </location>
    <ligand>
        <name>L-aspartate</name>
        <dbReference type="ChEBI" id="CHEBI:29991"/>
    </ligand>
</feature>
<comment type="function">
    <text evidence="5 7">Catalyzes the condensation of carbamoyl phosphate and aspartate to form carbamoyl aspartate and inorganic phosphate, the committed step in the de novo pyrimidine nucleotide biosynthesis pathway.</text>
</comment>
<dbReference type="InterPro" id="IPR006130">
    <property type="entry name" value="Asp/Orn_carbamoylTrfase"/>
</dbReference>
<dbReference type="Pfam" id="PF00185">
    <property type="entry name" value="OTCace"/>
    <property type="match status" value="1"/>
</dbReference>
<feature type="binding site" evidence="7">
    <location>
        <position position="120"/>
    </location>
    <ligand>
        <name>carbamoyl phosphate</name>
        <dbReference type="ChEBI" id="CHEBI:58228"/>
    </ligand>
</feature>
<dbReference type="GO" id="GO:0004070">
    <property type="term" value="F:aspartate carbamoyltransferase activity"/>
    <property type="evidence" value="ECO:0007669"/>
    <property type="project" value="UniProtKB-UniRule"/>
</dbReference>
<dbReference type="NCBIfam" id="TIGR00670">
    <property type="entry name" value="asp_carb_tr"/>
    <property type="match status" value="1"/>
</dbReference>
<feature type="compositionally biased region" description="Low complexity" evidence="8">
    <location>
        <begin position="1"/>
        <end position="49"/>
    </location>
</feature>
<evidence type="ECO:0000256" key="1">
    <source>
        <dbReference type="ARBA" id="ARBA00004852"/>
    </source>
</evidence>
<dbReference type="GO" id="GO:0006520">
    <property type="term" value="P:amino acid metabolic process"/>
    <property type="evidence" value="ECO:0007669"/>
    <property type="project" value="InterPro"/>
</dbReference>
<dbReference type="PROSITE" id="PS00097">
    <property type="entry name" value="CARBAMOYLTRANSFERASE"/>
    <property type="match status" value="1"/>
</dbReference>
<evidence type="ECO:0000256" key="4">
    <source>
        <dbReference type="ARBA" id="ARBA00022975"/>
    </source>
</evidence>
<dbReference type="InterPro" id="IPR002082">
    <property type="entry name" value="Asp_carbamoyltransf"/>
</dbReference>
<evidence type="ECO:0000256" key="8">
    <source>
        <dbReference type="SAM" id="MobiDB-lite"/>
    </source>
</evidence>
<dbReference type="InterPro" id="IPR006131">
    <property type="entry name" value="Asp_carbamoyltransf_Asp/Orn-bd"/>
</dbReference>
<feature type="binding site" evidence="7">
    <location>
        <position position="284"/>
    </location>
    <ligand>
        <name>L-aspartate</name>
        <dbReference type="ChEBI" id="CHEBI:29991"/>
    </ligand>
</feature>
<evidence type="ECO:0000259" key="10">
    <source>
        <dbReference type="Pfam" id="PF02729"/>
    </source>
</evidence>
<dbReference type="UniPathway" id="UPA00070">
    <property type="reaction ID" value="UER00116"/>
</dbReference>
<evidence type="ECO:0000259" key="9">
    <source>
        <dbReference type="Pfam" id="PF00185"/>
    </source>
</evidence>
<dbReference type="PRINTS" id="PR00100">
    <property type="entry name" value="AOTCASE"/>
</dbReference>
<dbReference type="InterPro" id="IPR006132">
    <property type="entry name" value="Asp/Orn_carbamoyltranf_P-bd"/>
</dbReference>